<dbReference type="EMBL" id="AP018045">
    <property type="protein sequence ID" value="BAX51680.1"/>
    <property type="molecule type" value="Genomic_DNA"/>
</dbReference>
<gene>
    <name evidence="2" type="ORF">PDPUS_1_00305</name>
</gene>
<evidence type="ECO:0000313" key="3">
    <source>
        <dbReference type="Proteomes" id="UP000218676"/>
    </source>
</evidence>
<reference evidence="3" key="1">
    <citation type="submission" date="2017-05" db="EMBL/GenBank/DDBJ databases">
        <title>Whole genome sequence of fish pathogenic bacteria, Photobacterium damselae subsp. piscicida, strain 91-197, isolated from hybrid striped bass (Morone sp.) in USA.</title>
        <authorList>
            <person name="Teru Y."/>
            <person name="Hikima J."/>
            <person name="Kono T."/>
            <person name="Sakai M."/>
            <person name="Takano T."/>
            <person name="Hawke J.P."/>
            <person name="Takeyama H."/>
            <person name="Aoki T."/>
        </authorList>
    </citation>
    <scope>NUCLEOTIDE SEQUENCE [LARGE SCALE GENOMIC DNA]</scope>
    <source>
        <strain evidence="3">91-197</strain>
    </source>
</reference>
<protein>
    <submittedName>
        <fullName evidence="2">Uncharacterized protein</fullName>
    </submittedName>
</protein>
<sequence>MYSFLLYHFLSHFCEKFILISCVKRILKHSARTSNLEPRTSNLEPRTSNLEPRTSNLEPRTSNLEPRTSNLEPRTSNLEPRTSNLEPRTSNLEPRTSNLEPRTSNLRYKKGHPKAAFSNQLNDYSSIPPTTKPSATDVVIVTTPGTKNGWLNTRLPIRVEPVSSISTAASSVG</sequence>
<feature type="region of interest" description="Disordered" evidence="1">
    <location>
        <begin position="34"/>
        <end position="106"/>
    </location>
</feature>
<dbReference type="Gene3D" id="1.20.5.340">
    <property type="match status" value="1"/>
</dbReference>
<organism evidence="2 3">
    <name type="scientific">Photobacterium damsela subsp. piscicida</name>
    <name type="common">Pasteurella piscicida</name>
    <dbReference type="NCBI Taxonomy" id="38294"/>
    <lineage>
        <taxon>Bacteria</taxon>
        <taxon>Pseudomonadati</taxon>
        <taxon>Pseudomonadota</taxon>
        <taxon>Gammaproteobacteria</taxon>
        <taxon>Vibrionales</taxon>
        <taxon>Vibrionaceae</taxon>
        <taxon>Photobacterium</taxon>
    </lineage>
</organism>
<dbReference type="SUPFAM" id="SSF57997">
    <property type="entry name" value="Tropomyosin"/>
    <property type="match status" value="1"/>
</dbReference>
<evidence type="ECO:0000256" key="1">
    <source>
        <dbReference type="SAM" id="MobiDB-lite"/>
    </source>
</evidence>
<proteinExistence type="predicted"/>
<dbReference type="Proteomes" id="UP000218676">
    <property type="component" value="Chromosome 1"/>
</dbReference>
<dbReference type="AlphaFoldDB" id="A0AAD1FLV3"/>
<accession>A0AAD1FLV3</accession>
<name>A0AAD1FLV3_PHODP</name>
<evidence type="ECO:0000313" key="2">
    <source>
        <dbReference type="EMBL" id="BAX51680.1"/>
    </source>
</evidence>